<keyword evidence="2 5" id="KW-0812">Transmembrane</keyword>
<feature type="transmembrane region" description="Helical" evidence="5">
    <location>
        <begin position="181"/>
        <end position="204"/>
    </location>
</feature>
<accession>A0ABX9KHT8</accession>
<sequence length="709" mass="78918">MEKRFGTFNGVFLPTFLTIIGVIFYLRFGWIVGNAGILGTLGIVVLAHIITISTAFSMASITTNMEVKGGGAYFLISRSLGLEIGGSIGIPLYLSQVISVSLYILGFIESVKLIFPDINTLLLSVGVTVIIGVISSIGADLAVKMQYGIFCLILLSLGTIVSSGSYDYVPRSFGTYVESGNFWMTFAVFFPAVTGILAGVSMSGDLTNPRENIPKGTFYAIGVTFLIYTLQIFWFGFNIPAEELISNKLVLISKVNFPVFIIGGIWAATLSSALGSMIAAPRTMQALAKDSVLPSILGRGSGKANEPRIATFISFIIAFIFIIMVNLNFVAPVITMFFLNTYGAINMVVTLEKLVGNPSFRPTFKTHWVISLIGAFGSYSVMFLINFTATIICLGFTLMIYLYISKKNITRTWGDLRDGLLVSIIRMCLLRLRFNKKQEKNWKPDIIVFSGNPKNRSNLIYLANHFSKGRGIITLVRFIFGHIEEMQDKIKEARENLDSYLKENKILAFSEVVVGENMADTFLETVQSSGIGLLKPNTVLMGMSRDKENIKPLVEFMRKINYLNKNTLVFCQNEDVNFFEEKNSIDIWWRGLENNGNLMLTMAHLIALNDDWEGAKIRLLSVVDNEDKVVYRKTILAEMLVTLRVDAQVEIIVCKENINKTIKENSSEASLVLIGLSLPEKDHEILYYNKLMDMSEGLNSVLFVRGKLN</sequence>
<feature type="domain" description="Amino acid permease/ SLC12A" evidence="6">
    <location>
        <begin position="11"/>
        <end position="446"/>
    </location>
</feature>
<feature type="transmembrane region" description="Helical" evidence="5">
    <location>
        <begin position="309"/>
        <end position="327"/>
    </location>
</feature>
<dbReference type="Gene3D" id="1.20.1740.10">
    <property type="entry name" value="Amino acid/polyamine transporter I"/>
    <property type="match status" value="1"/>
</dbReference>
<evidence type="ECO:0000256" key="1">
    <source>
        <dbReference type="ARBA" id="ARBA00004141"/>
    </source>
</evidence>
<comment type="caution">
    <text evidence="8">The sequence shown here is derived from an EMBL/GenBank/DDBJ whole genome shotgun (WGS) entry which is preliminary data.</text>
</comment>
<evidence type="ECO:0000313" key="8">
    <source>
        <dbReference type="EMBL" id="REI41383.1"/>
    </source>
</evidence>
<evidence type="ECO:0000259" key="7">
    <source>
        <dbReference type="Pfam" id="PF03522"/>
    </source>
</evidence>
<name>A0ABX9KHT8_9FUSO</name>
<feature type="transmembrane region" description="Helical" evidence="5">
    <location>
        <begin position="257"/>
        <end position="280"/>
    </location>
</feature>
<dbReference type="Pfam" id="PF03522">
    <property type="entry name" value="SLC12"/>
    <property type="match status" value="2"/>
</dbReference>
<dbReference type="PANTHER" id="PTHR11827:SF72">
    <property type="entry name" value="GH08340P"/>
    <property type="match status" value="1"/>
</dbReference>
<evidence type="ECO:0000256" key="2">
    <source>
        <dbReference type="ARBA" id="ARBA00022692"/>
    </source>
</evidence>
<feature type="transmembrane region" description="Helical" evidence="5">
    <location>
        <begin position="120"/>
        <end position="142"/>
    </location>
</feature>
<evidence type="ECO:0000313" key="9">
    <source>
        <dbReference type="Proteomes" id="UP000263486"/>
    </source>
</evidence>
<feature type="transmembrane region" description="Helical" evidence="5">
    <location>
        <begin position="372"/>
        <end position="404"/>
    </location>
</feature>
<feature type="transmembrane region" description="Helical" evidence="5">
    <location>
        <begin position="149"/>
        <end position="169"/>
    </location>
</feature>
<dbReference type="PANTHER" id="PTHR11827">
    <property type="entry name" value="SOLUTE CARRIER FAMILY 12, CATION COTRANSPORTERS"/>
    <property type="match status" value="1"/>
</dbReference>
<dbReference type="Pfam" id="PF00324">
    <property type="entry name" value="AA_permease"/>
    <property type="match status" value="1"/>
</dbReference>
<organism evidence="8 9">
    <name type="scientific">Psychrilyobacter piezotolerans</name>
    <dbReference type="NCBI Taxonomy" id="2293438"/>
    <lineage>
        <taxon>Bacteria</taxon>
        <taxon>Fusobacteriati</taxon>
        <taxon>Fusobacteriota</taxon>
        <taxon>Fusobacteriia</taxon>
        <taxon>Fusobacteriales</taxon>
        <taxon>Fusobacteriaceae</taxon>
        <taxon>Psychrilyobacter</taxon>
    </lineage>
</organism>
<feature type="transmembrane region" description="Helical" evidence="5">
    <location>
        <begin position="80"/>
        <end position="108"/>
    </location>
</feature>
<dbReference type="InterPro" id="IPR004841">
    <property type="entry name" value="AA-permease/SLC12A_dom"/>
</dbReference>
<evidence type="ECO:0000259" key="6">
    <source>
        <dbReference type="Pfam" id="PF00324"/>
    </source>
</evidence>
<dbReference type="InterPro" id="IPR004842">
    <property type="entry name" value="SLC12A_fam"/>
</dbReference>
<feature type="transmembrane region" description="Helical" evidence="5">
    <location>
        <begin position="37"/>
        <end position="59"/>
    </location>
</feature>
<proteinExistence type="predicted"/>
<keyword evidence="4 5" id="KW-0472">Membrane</keyword>
<dbReference type="Proteomes" id="UP000263486">
    <property type="component" value="Unassembled WGS sequence"/>
</dbReference>
<feature type="transmembrane region" description="Helical" evidence="5">
    <location>
        <begin position="216"/>
        <end position="237"/>
    </location>
</feature>
<dbReference type="EMBL" id="QUAJ01000010">
    <property type="protein sequence ID" value="REI41383.1"/>
    <property type="molecule type" value="Genomic_DNA"/>
</dbReference>
<feature type="transmembrane region" description="Helical" evidence="5">
    <location>
        <begin position="12"/>
        <end position="31"/>
    </location>
</feature>
<protein>
    <submittedName>
        <fullName evidence="8">Amino acid permease</fullName>
    </submittedName>
</protein>
<evidence type="ECO:0000256" key="3">
    <source>
        <dbReference type="ARBA" id="ARBA00022989"/>
    </source>
</evidence>
<reference evidence="8 9" key="1">
    <citation type="submission" date="2018-08" db="EMBL/GenBank/DDBJ databases">
        <title>Draft genome sequence of Psychrilyobacter sp. strain SD5 isolated from Black Sea water.</title>
        <authorList>
            <person name="Yadav S."/>
            <person name="Villanueva L."/>
            <person name="Damste J.S.S."/>
        </authorList>
    </citation>
    <scope>NUCLEOTIDE SEQUENCE [LARGE SCALE GENOMIC DNA]</scope>
    <source>
        <strain evidence="8 9">SD5</strain>
    </source>
</reference>
<comment type="subcellular location">
    <subcellularLocation>
        <location evidence="1">Membrane</location>
        <topology evidence="1">Multi-pass membrane protein</topology>
    </subcellularLocation>
</comment>
<keyword evidence="9" id="KW-1185">Reference proteome</keyword>
<dbReference type="InterPro" id="IPR018491">
    <property type="entry name" value="SLC12_C"/>
</dbReference>
<gene>
    <name evidence="8" type="ORF">DYH56_06870</name>
</gene>
<dbReference type="RefSeq" id="WP_114642131.1">
    <property type="nucleotide sequence ID" value="NZ_JAACIO010000011.1"/>
</dbReference>
<evidence type="ECO:0000256" key="4">
    <source>
        <dbReference type="ARBA" id="ARBA00023136"/>
    </source>
</evidence>
<evidence type="ECO:0000256" key="5">
    <source>
        <dbReference type="SAM" id="Phobius"/>
    </source>
</evidence>
<keyword evidence="3 5" id="KW-1133">Transmembrane helix</keyword>
<feature type="domain" description="SLC12A transporter C-terminal" evidence="7">
    <location>
        <begin position="580"/>
        <end position="654"/>
    </location>
</feature>
<feature type="domain" description="SLC12A transporter C-terminal" evidence="7">
    <location>
        <begin position="456"/>
        <end position="547"/>
    </location>
</feature>